<evidence type="ECO:0000256" key="11">
    <source>
        <dbReference type="ARBA" id="ARBA00023053"/>
    </source>
</evidence>
<keyword evidence="11" id="KW-0915">Sodium</keyword>
<evidence type="ECO:0000256" key="8">
    <source>
        <dbReference type="ARBA" id="ARBA00022967"/>
    </source>
</evidence>
<keyword evidence="8" id="KW-1278">Translocase</keyword>
<evidence type="ECO:0000256" key="5">
    <source>
        <dbReference type="ARBA" id="ARBA00022630"/>
    </source>
</evidence>
<dbReference type="GO" id="GO:0006814">
    <property type="term" value="P:sodium ion transport"/>
    <property type="evidence" value="ECO:0007669"/>
    <property type="project" value="UniProtKB-KW"/>
</dbReference>
<evidence type="ECO:0000256" key="15">
    <source>
        <dbReference type="ARBA" id="ARBA00023201"/>
    </source>
</evidence>
<dbReference type="EMBL" id="JASCXX010000026">
    <property type="protein sequence ID" value="MDI6450937.1"/>
    <property type="molecule type" value="Genomic_DNA"/>
</dbReference>
<evidence type="ECO:0000256" key="13">
    <source>
        <dbReference type="ARBA" id="ARBA00023075"/>
    </source>
</evidence>
<evidence type="ECO:0000256" key="9">
    <source>
        <dbReference type="ARBA" id="ARBA00022989"/>
    </source>
</evidence>
<evidence type="ECO:0000256" key="1">
    <source>
        <dbReference type="ARBA" id="ARBA00022448"/>
    </source>
</evidence>
<feature type="transmembrane region" description="Helical" evidence="16">
    <location>
        <begin position="6"/>
        <end position="26"/>
    </location>
</feature>
<name>A0AAW6TZ70_9BACT</name>
<keyword evidence="6" id="KW-0288">FMN</keyword>
<accession>A0AAW6TZ70</accession>
<reference evidence="18" key="1">
    <citation type="submission" date="2023-05" db="EMBL/GenBank/DDBJ databases">
        <title>Anaerotaeda fermentans gen. nov., sp. nov., a novel anaerobic planctomycete of the new family within the order Sedimentisphaerales isolated from Taman Peninsula, Russia.</title>
        <authorList>
            <person name="Khomyakova M.A."/>
            <person name="Merkel A.Y."/>
            <person name="Slobodkin A.I."/>
        </authorList>
    </citation>
    <scope>NUCLEOTIDE SEQUENCE</scope>
    <source>
        <strain evidence="18">M17dextr</strain>
    </source>
</reference>
<evidence type="ECO:0000256" key="7">
    <source>
        <dbReference type="ARBA" id="ARBA00022692"/>
    </source>
</evidence>
<keyword evidence="9 16" id="KW-1133">Transmembrane helix</keyword>
<dbReference type="InterPro" id="IPR010204">
    <property type="entry name" value="NqrC"/>
</dbReference>
<sequence>MREKRWFPILYMFVVTAFFSSIVIGVTSLTRRRVEANATLAFERAVLEVVPDLFDAPPSNAEVHPRFVELVAEPMASSGGAYTVTKDGRLVAYALPFLGQGFWAPIGGVIGIDADAKTVTGIAFYEQNETPGLGAEITKAPFRSQFKRKVLTDQGAPLGMRRPGAELDESSVHAITGATQTSTRLEGIINAALTEWRSKMGEEGTRP</sequence>
<keyword evidence="7 16" id="KW-0812">Transmembrane</keyword>
<evidence type="ECO:0000256" key="16">
    <source>
        <dbReference type="SAM" id="Phobius"/>
    </source>
</evidence>
<evidence type="ECO:0000256" key="6">
    <source>
        <dbReference type="ARBA" id="ARBA00022643"/>
    </source>
</evidence>
<evidence type="ECO:0000259" key="17">
    <source>
        <dbReference type="SMART" id="SM00900"/>
    </source>
</evidence>
<dbReference type="PANTHER" id="PTHR37838">
    <property type="entry name" value="NA(+)-TRANSLOCATING NADH-QUINONE REDUCTASE SUBUNIT C"/>
    <property type="match status" value="1"/>
</dbReference>
<dbReference type="AlphaFoldDB" id="A0AAW6TZ70"/>
<evidence type="ECO:0000256" key="12">
    <source>
        <dbReference type="ARBA" id="ARBA00023065"/>
    </source>
</evidence>
<keyword evidence="1" id="KW-0813">Transport</keyword>
<dbReference type="InterPro" id="IPR007329">
    <property type="entry name" value="FMN-bd"/>
</dbReference>
<keyword evidence="13" id="KW-0830">Ubiquinone</keyword>
<dbReference type="GO" id="GO:0016020">
    <property type="term" value="C:membrane"/>
    <property type="evidence" value="ECO:0007669"/>
    <property type="project" value="InterPro"/>
</dbReference>
<dbReference type="PANTHER" id="PTHR37838:SF1">
    <property type="entry name" value="NA(+)-TRANSLOCATING NADH-QUINONE REDUCTASE SUBUNIT C"/>
    <property type="match status" value="1"/>
</dbReference>
<dbReference type="RefSeq" id="WP_349246344.1">
    <property type="nucleotide sequence ID" value="NZ_JASCXX010000026.1"/>
</dbReference>
<gene>
    <name evidence="18" type="ORF">QJ522_17890</name>
</gene>
<evidence type="ECO:0000256" key="3">
    <source>
        <dbReference type="ARBA" id="ARBA00022519"/>
    </source>
</evidence>
<comment type="caution">
    <text evidence="18">The sequence shown here is derived from an EMBL/GenBank/DDBJ whole genome shotgun (WGS) entry which is preliminary data.</text>
</comment>
<dbReference type="GO" id="GO:0016655">
    <property type="term" value="F:oxidoreductase activity, acting on NAD(P)H, quinone or similar compound as acceptor"/>
    <property type="evidence" value="ECO:0007669"/>
    <property type="project" value="InterPro"/>
</dbReference>
<feature type="domain" description="FMN-binding" evidence="17">
    <location>
        <begin position="101"/>
        <end position="196"/>
    </location>
</feature>
<keyword evidence="19" id="KW-1185">Reference proteome</keyword>
<keyword evidence="2" id="KW-1003">Cell membrane</keyword>
<dbReference type="GO" id="GO:0010181">
    <property type="term" value="F:FMN binding"/>
    <property type="evidence" value="ECO:0007669"/>
    <property type="project" value="InterPro"/>
</dbReference>
<dbReference type="Proteomes" id="UP001431776">
    <property type="component" value="Unassembled WGS sequence"/>
</dbReference>
<keyword evidence="4" id="KW-0597">Phosphoprotein</keyword>
<organism evidence="18 19">
    <name type="scientific">Anaerobaca lacustris</name>
    <dbReference type="NCBI Taxonomy" id="3044600"/>
    <lineage>
        <taxon>Bacteria</taxon>
        <taxon>Pseudomonadati</taxon>
        <taxon>Planctomycetota</taxon>
        <taxon>Phycisphaerae</taxon>
        <taxon>Sedimentisphaerales</taxon>
        <taxon>Anaerobacaceae</taxon>
        <taxon>Anaerobaca</taxon>
    </lineage>
</organism>
<evidence type="ECO:0000313" key="19">
    <source>
        <dbReference type="Proteomes" id="UP001431776"/>
    </source>
</evidence>
<evidence type="ECO:0000256" key="2">
    <source>
        <dbReference type="ARBA" id="ARBA00022475"/>
    </source>
</evidence>
<dbReference type="SMART" id="SM00900">
    <property type="entry name" value="FMN_bind"/>
    <property type="match status" value="1"/>
</dbReference>
<keyword evidence="12" id="KW-0406">Ion transport</keyword>
<keyword evidence="10" id="KW-0520">NAD</keyword>
<keyword evidence="15" id="KW-0739">Sodium transport</keyword>
<evidence type="ECO:0000256" key="10">
    <source>
        <dbReference type="ARBA" id="ARBA00023027"/>
    </source>
</evidence>
<protein>
    <submittedName>
        <fullName evidence="18">FMN-binding protein</fullName>
    </submittedName>
</protein>
<evidence type="ECO:0000313" key="18">
    <source>
        <dbReference type="EMBL" id="MDI6450937.1"/>
    </source>
</evidence>
<evidence type="ECO:0000256" key="14">
    <source>
        <dbReference type="ARBA" id="ARBA00023136"/>
    </source>
</evidence>
<keyword evidence="3" id="KW-0997">Cell inner membrane</keyword>
<keyword evidence="5" id="KW-0285">Flavoprotein</keyword>
<proteinExistence type="predicted"/>
<keyword evidence="14 16" id="KW-0472">Membrane</keyword>
<dbReference type="Pfam" id="PF04205">
    <property type="entry name" value="FMN_bind"/>
    <property type="match status" value="1"/>
</dbReference>
<evidence type="ECO:0000256" key="4">
    <source>
        <dbReference type="ARBA" id="ARBA00022553"/>
    </source>
</evidence>